<evidence type="ECO:0000313" key="2">
    <source>
        <dbReference type="EMBL" id="TCD12444.1"/>
    </source>
</evidence>
<evidence type="ECO:0000259" key="1">
    <source>
        <dbReference type="Pfam" id="PF06568"/>
    </source>
</evidence>
<sequence length="48" mass="5651">MNLARSFNEWRRYNATRAQLNRLSSRELEDIGMNRGDITEVARKAARI</sequence>
<dbReference type="InterPro" id="IPR009506">
    <property type="entry name" value="YjiS-like"/>
</dbReference>
<proteinExistence type="predicted"/>
<evidence type="ECO:0000313" key="3">
    <source>
        <dbReference type="Proteomes" id="UP000291301"/>
    </source>
</evidence>
<dbReference type="AlphaFoldDB" id="A0A4R0P6C2"/>
<feature type="domain" description="YjiS-like" evidence="1">
    <location>
        <begin position="3"/>
        <end position="38"/>
    </location>
</feature>
<keyword evidence="3" id="KW-1185">Reference proteome</keyword>
<name>A0A4R0P6C2_9HYPH</name>
<comment type="caution">
    <text evidence="2">The sequence shown here is derived from an EMBL/GenBank/DDBJ whole genome shotgun (WGS) entry which is preliminary data.</text>
</comment>
<reference evidence="2 3" key="1">
    <citation type="journal article" date="2015" name="Antonie Van Leeuwenhoek">
        <title>Oricola cellulosilytica gen. nov., sp. nov., a cellulose-degrading bacterium of the family Phyllobacteriaceae isolated from surface seashore water, and emended descriptions of Mesorhizobium loti and Phyllobacterium myrsinacearum.</title>
        <authorList>
            <person name="Hameed A."/>
            <person name="Shahina M."/>
            <person name="Lai W.A."/>
            <person name="Lin S.Y."/>
            <person name="Young L.S."/>
            <person name="Liu Y.C."/>
            <person name="Hsu Y.H."/>
            <person name="Young C.C."/>
        </authorList>
    </citation>
    <scope>NUCLEOTIDE SEQUENCE [LARGE SCALE GENOMIC DNA]</scope>
    <source>
        <strain evidence="2 3">KCTC 52183</strain>
    </source>
</reference>
<dbReference type="Proteomes" id="UP000291301">
    <property type="component" value="Unassembled WGS sequence"/>
</dbReference>
<accession>A0A4R0P6C2</accession>
<dbReference type="Pfam" id="PF06568">
    <property type="entry name" value="YjiS-like"/>
    <property type="match status" value="1"/>
</dbReference>
<dbReference type="EMBL" id="SJST01000007">
    <property type="protein sequence ID" value="TCD12444.1"/>
    <property type="molecule type" value="Genomic_DNA"/>
</dbReference>
<organism evidence="2 3">
    <name type="scientific">Oricola cellulosilytica</name>
    <dbReference type="NCBI Taxonomy" id="1429082"/>
    <lineage>
        <taxon>Bacteria</taxon>
        <taxon>Pseudomonadati</taxon>
        <taxon>Pseudomonadota</taxon>
        <taxon>Alphaproteobacteria</taxon>
        <taxon>Hyphomicrobiales</taxon>
        <taxon>Ahrensiaceae</taxon>
        <taxon>Oricola</taxon>
    </lineage>
</organism>
<dbReference type="OrthoDB" id="8244198at2"/>
<gene>
    <name evidence="2" type="ORF">E0D97_15235</name>
</gene>
<protein>
    <submittedName>
        <fullName evidence="2">DUF1127 domain-containing protein</fullName>
    </submittedName>
</protein>